<dbReference type="KEGG" id="aab:A4R43_23980"/>
<proteinExistence type="predicted"/>
<dbReference type="InterPro" id="IPR047960">
    <property type="entry name" value="Transpos_IS1380"/>
</dbReference>
<dbReference type="NCBIfam" id="NF033539">
    <property type="entry name" value="transpos_IS1380"/>
    <property type="match status" value="1"/>
</dbReference>
<dbReference type="OrthoDB" id="3718343at2"/>
<sequence length="457" mass="49239">MRSSHSAGSVSVRFDEESLVSCAGLVPMLRLAEGIGLGVLIDERVDLGMAVGANTDAKALSVVAGMVAGADSIDDLDVIRHGGMGRLFDRVRAPSTCGSWLRGFTHGHARQLASAAGEALVRLAGRVPSLLAGVDRLAFVDIDAKIKRTYGHRKQGSGFGYTGVRGLNHLIATLSSPVCAPVILTARLRGGTCDSRRGAASMITEAIGLARRAGATGMIVVRADSAFFTGPIIAAIRAAGASFSVTAQKNVATQAVIDRIGEDDWTEIAYRHPIPDPDTGELITHAQIAETTLTAFVNTTQNPGRQVTARLLVRRTPRNKRNDQGELFRAWNYHAIFTDTGFDLPTADQHHREHAIIEQVFADLNDSALAHFPSGRFPANHAWLILACLTHNLLRAAGCLASVFHAKARTGTLRRHLITIPARIIRTARRITLRLPTNWPWQASYQGLFTATHTRTP</sequence>
<dbReference type="AlphaFoldDB" id="A0A344LAV8"/>
<dbReference type="Pfam" id="PF13701">
    <property type="entry name" value="DDE_Tnp_1_4"/>
    <property type="match status" value="1"/>
</dbReference>
<accession>A0A344LAV8</accession>
<name>A0A344LAV8_9PSEU</name>
<reference evidence="2 3" key="1">
    <citation type="submission" date="2016-04" db="EMBL/GenBank/DDBJ databases">
        <title>Complete genome sequence and analysis of deep-sea sediment isolate, Amycolatopsis sp. WP1.</title>
        <authorList>
            <person name="Wang H."/>
            <person name="Chen S."/>
            <person name="Wu Q."/>
        </authorList>
    </citation>
    <scope>NUCLEOTIDE SEQUENCE [LARGE SCALE GENOMIC DNA]</scope>
    <source>
        <strain evidence="2 3">WP1</strain>
    </source>
</reference>
<evidence type="ECO:0000259" key="1">
    <source>
        <dbReference type="Pfam" id="PF13701"/>
    </source>
</evidence>
<gene>
    <name evidence="2" type="ORF">A4R43_23980</name>
</gene>
<dbReference type="EMBL" id="CP015163">
    <property type="protein sequence ID" value="AXB45182.1"/>
    <property type="molecule type" value="Genomic_DNA"/>
</dbReference>
<keyword evidence="3" id="KW-1185">Reference proteome</keyword>
<dbReference type="Proteomes" id="UP000250434">
    <property type="component" value="Chromosome"/>
</dbReference>
<dbReference type="RefSeq" id="WP_113694437.1">
    <property type="nucleotide sequence ID" value="NZ_CP015163.1"/>
</dbReference>
<organism evidence="2 3">
    <name type="scientific">Amycolatopsis albispora</name>
    <dbReference type="NCBI Taxonomy" id="1804986"/>
    <lineage>
        <taxon>Bacteria</taxon>
        <taxon>Bacillati</taxon>
        <taxon>Actinomycetota</taxon>
        <taxon>Actinomycetes</taxon>
        <taxon>Pseudonocardiales</taxon>
        <taxon>Pseudonocardiaceae</taxon>
        <taxon>Amycolatopsis</taxon>
    </lineage>
</organism>
<protein>
    <submittedName>
        <fullName evidence="2">Transposase</fullName>
    </submittedName>
</protein>
<dbReference type="InterPro" id="IPR025668">
    <property type="entry name" value="Tnp_DDE_dom"/>
</dbReference>
<feature type="domain" description="Transposase DDE" evidence="1">
    <location>
        <begin position="7"/>
        <end position="449"/>
    </location>
</feature>
<evidence type="ECO:0000313" key="3">
    <source>
        <dbReference type="Proteomes" id="UP000250434"/>
    </source>
</evidence>
<evidence type="ECO:0000313" key="2">
    <source>
        <dbReference type="EMBL" id="AXB45182.1"/>
    </source>
</evidence>